<name>A0A7N0T5Q3_KALFE</name>
<accession>A0A7N0T5Q3</accession>
<evidence type="ECO:0000313" key="1">
    <source>
        <dbReference type="EnsemblPlants" id="Kaladp0024s0026.1.v1.1"/>
    </source>
</evidence>
<protein>
    <submittedName>
        <fullName evidence="1">Uncharacterized protein</fullName>
    </submittedName>
</protein>
<dbReference type="AlphaFoldDB" id="A0A7N0T5Q3"/>
<sequence length="65" mass="7331">MAFDVSVKHAHFICQASLFSKFQTIFKNLLVIKGKIVLVTNYQNASDMDNVADKHDGTRTKMVDV</sequence>
<reference evidence="1" key="1">
    <citation type="submission" date="2021-01" db="UniProtKB">
        <authorList>
            <consortium name="EnsemblPlants"/>
        </authorList>
    </citation>
    <scope>IDENTIFICATION</scope>
</reference>
<dbReference type="Gramene" id="Kaladp0024s0026.1.v1.1">
    <property type="protein sequence ID" value="Kaladp0024s0026.1.v1.1"/>
    <property type="gene ID" value="Kaladp0024s0026.v1.1"/>
</dbReference>
<dbReference type="Proteomes" id="UP000594263">
    <property type="component" value="Unplaced"/>
</dbReference>
<dbReference type="EnsemblPlants" id="Kaladp0024s0026.1.v1.1">
    <property type="protein sequence ID" value="Kaladp0024s0026.1.v1.1"/>
    <property type="gene ID" value="Kaladp0024s0026.v1.1"/>
</dbReference>
<proteinExistence type="predicted"/>
<evidence type="ECO:0000313" key="2">
    <source>
        <dbReference type="Proteomes" id="UP000594263"/>
    </source>
</evidence>
<keyword evidence="2" id="KW-1185">Reference proteome</keyword>
<organism evidence="1 2">
    <name type="scientific">Kalanchoe fedtschenkoi</name>
    <name type="common">Lavender scallops</name>
    <name type="synonym">South American air plant</name>
    <dbReference type="NCBI Taxonomy" id="63787"/>
    <lineage>
        <taxon>Eukaryota</taxon>
        <taxon>Viridiplantae</taxon>
        <taxon>Streptophyta</taxon>
        <taxon>Embryophyta</taxon>
        <taxon>Tracheophyta</taxon>
        <taxon>Spermatophyta</taxon>
        <taxon>Magnoliopsida</taxon>
        <taxon>eudicotyledons</taxon>
        <taxon>Gunneridae</taxon>
        <taxon>Pentapetalae</taxon>
        <taxon>Saxifragales</taxon>
        <taxon>Crassulaceae</taxon>
        <taxon>Kalanchoe</taxon>
    </lineage>
</organism>